<dbReference type="Pfam" id="PF04756">
    <property type="entry name" value="OST3_OST6"/>
    <property type="match status" value="1"/>
</dbReference>
<reference evidence="7 8" key="1">
    <citation type="submission" date="2024-03" db="EMBL/GenBank/DDBJ databases">
        <title>Complete genome sequence of the green alga Chloropicon roscoffensis RCC1871.</title>
        <authorList>
            <person name="Lemieux C."/>
            <person name="Pombert J.-F."/>
            <person name="Otis C."/>
            <person name="Turmel M."/>
        </authorList>
    </citation>
    <scope>NUCLEOTIDE SEQUENCE [LARGE SCALE GENOMIC DNA]</scope>
    <source>
        <strain evidence="7 8">RCC1871</strain>
    </source>
</reference>
<keyword evidence="5" id="KW-0472">Membrane</keyword>
<evidence type="ECO:0000313" key="8">
    <source>
        <dbReference type="Proteomes" id="UP001472866"/>
    </source>
</evidence>
<dbReference type="InterPro" id="IPR036249">
    <property type="entry name" value="Thioredoxin-like_sf"/>
</dbReference>
<dbReference type="InterPro" id="IPR021149">
    <property type="entry name" value="OligosaccharylTrfase_OST3/OST6"/>
</dbReference>
<evidence type="ECO:0000256" key="4">
    <source>
        <dbReference type="ARBA" id="ARBA00022989"/>
    </source>
</evidence>
<feature type="signal peptide" evidence="6">
    <location>
        <begin position="1"/>
        <end position="24"/>
    </location>
</feature>
<keyword evidence="8" id="KW-1185">Reference proteome</keyword>
<evidence type="ECO:0000256" key="2">
    <source>
        <dbReference type="ARBA" id="ARBA00009561"/>
    </source>
</evidence>
<dbReference type="Gene3D" id="3.40.30.10">
    <property type="entry name" value="Glutaredoxin"/>
    <property type="match status" value="1"/>
</dbReference>
<evidence type="ECO:0000256" key="3">
    <source>
        <dbReference type="ARBA" id="ARBA00022692"/>
    </source>
</evidence>
<evidence type="ECO:0000256" key="5">
    <source>
        <dbReference type="ARBA" id="ARBA00023136"/>
    </source>
</evidence>
<feature type="chain" id="PRO_5043354527" description="Thioredoxin domain-containing protein" evidence="6">
    <location>
        <begin position="25"/>
        <end position="171"/>
    </location>
</feature>
<proteinExistence type="inferred from homology"/>
<comment type="subcellular location">
    <subcellularLocation>
        <location evidence="1">Endoplasmic reticulum membrane</location>
        <topology evidence="1">Multi-pass membrane protein</topology>
    </subcellularLocation>
</comment>
<keyword evidence="6" id="KW-0732">Signal</keyword>
<name>A0AAX4PKK1_9CHLO</name>
<dbReference type="AlphaFoldDB" id="A0AAX4PKK1"/>
<dbReference type="GO" id="GO:0005789">
    <property type="term" value="C:endoplasmic reticulum membrane"/>
    <property type="evidence" value="ECO:0007669"/>
    <property type="project" value="UniProtKB-SubCell"/>
</dbReference>
<evidence type="ECO:0008006" key="9">
    <source>
        <dbReference type="Google" id="ProtNLM"/>
    </source>
</evidence>
<evidence type="ECO:0000256" key="1">
    <source>
        <dbReference type="ARBA" id="ARBA00004477"/>
    </source>
</evidence>
<keyword evidence="4" id="KW-1133">Transmembrane helix</keyword>
<dbReference type="CDD" id="cd02961">
    <property type="entry name" value="PDI_a_family"/>
    <property type="match status" value="1"/>
</dbReference>
<dbReference type="Proteomes" id="UP001472866">
    <property type="component" value="Chromosome 16"/>
</dbReference>
<organism evidence="7 8">
    <name type="scientific">Chloropicon roscoffensis</name>
    <dbReference type="NCBI Taxonomy" id="1461544"/>
    <lineage>
        <taxon>Eukaryota</taxon>
        <taxon>Viridiplantae</taxon>
        <taxon>Chlorophyta</taxon>
        <taxon>Chloropicophyceae</taxon>
        <taxon>Chloropicales</taxon>
        <taxon>Chloropicaceae</taxon>
        <taxon>Chloropicon</taxon>
    </lineage>
</organism>
<evidence type="ECO:0000256" key="6">
    <source>
        <dbReference type="SAM" id="SignalP"/>
    </source>
</evidence>
<accession>A0AAX4PKK1</accession>
<comment type="similarity">
    <text evidence="2">Belongs to the OST3/OST6 family.</text>
</comment>
<sequence length="171" mass="19904">MRRRTALAMVAILCALFHLPRTSATPSRVMEMSFEDFDDETKVPVYDGPGDFISLAFYSSWDLRSQKFMVEYDKMADILHEEKEVNFTLARVNSANQQNQGITAHYKVKSFPHLFYFHKLEKHPYAKTDAQEMSRVLDSGSLDAESMLRWLKRITKETFEEEEIGAIHDEI</sequence>
<protein>
    <recommendedName>
        <fullName evidence="9">Thioredoxin domain-containing protein</fullName>
    </recommendedName>
</protein>
<dbReference type="SUPFAM" id="SSF52833">
    <property type="entry name" value="Thioredoxin-like"/>
    <property type="match status" value="1"/>
</dbReference>
<evidence type="ECO:0000313" key="7">
    <source>
        <dbReference type="EMBL" id="WZN66671.1"/>
    </source>
</evidence>
<gene>
    <name evidence="7" type="ORF">HKI87_16g82400</name>
</gene>
<keyword evidence="3" id="KW-0812">Transmembrane</keyword>
<dbReference type="EMBL" id="CP151516">
    <property type="protein sequence ID" value="WZN66671.1"/>
    <property type="molecule type" value="Genomic_DNA"/>
</dbReference>